<sequence length="293" mass="32606">MKKMKRFQAIFFDWDGTAVVSRTVPAEDVVDAMRPLLEQGVRLCIISGTTYENIASGKLHVFFDEKQQKNLFLGLARGAVNYHFEEGRPVPFGVQSQDISQILRIHGAAYAVHRRLLEQYGLPTDIVFSRPGYCKIDLLVAHTRVDRMFLQPNEIARLRNLLVEHGIPGGLHGLTELACEIALECTGERLYATADAKYSELGCHTKRDNVAAVWQELQCHGKLEASEVCIWGDEFLEVDSGVWGSDAAMLVPELGKASCFDVSDTDGIRPKRVRRLGGGPETFLSFLRAQANG</sequence>
<dbReference type="CDD" id="cd01427">
    <property type="entry name" value="HAD_like"/>
    <property type="match status" value="1"/>
</dbReference>
<name>A0A6I2UB16_9FIRM</name>
<dbReference type="EMBL" id="VUNJ01000020">
    <property type="protein sequence ID" value="MST93153.1"/>
    <property type="molecule type" value="Genomic_DNA"/>
</dbReference>
<dbReference type="InterPro" id="IPR023214">
    <property type="entry name" value="HAD_sf"/>
</dbReference>
<reference evidence="1 2" key="1">
    <citation type="submission" date="2019-08" db="EMBL/GenBank/DDBJ databases">
        <title>In-depth cultivation of the pig gut microbiome towards novel bacterial diversity and tailored functional studies.</title>
        <authorList>
            <person name="Wylensek D."/>
            <person name="Hitch T.C.A."/>
            <person name="Clavel T."/>
        </authorList>
    </citation>
    <scope>NUCLEOTIDE SEQUENCE [LARGE SCALE GENOMIC DNA]</scope>
    <source>
        <strain evidence="1 2">WCA3-601-WT-6J</strain>
    </source>
</reference>
<evidence type="ECO:0000313" key="1">
    <source>
        <dbReference type="EMBL" id="MST93153.1"/>
    </source>
</evidence>
<protein>
    <submittedName>
        <fullName evidence="1">HAD family hydrolase</fullName>
    </submittedName>
</protein>
<dbReference type="RefSeq" id="WP_154523741.1">
    <property type="nucleotide sequence ID" value="NZ_VUNJ01000020.1"/>
</dbReference>
<keyword evidence="1" id="KW-0378">Hydrolase</keyword>
<dbReference type="SUPFAM" id="SSF56784">
    <property type="entry name" value="HAD-like"/>
    <property type="match status" value="1"/>
</dbReference>
<accession>A0A6I2UB16</accession>
<dbReference type="Gene3D" id="3.40.50.1000">
    <property type="entry name" value="HAD superfamily/HAD-like"/>
    <property type="match status" value="1"/>
</dbReference>
<dbReference type="AlphaFoldDB" id="A0A6I2UB16"/>
<organism evidence="1 2">
    <name type="scientific">Ruthenibacterium lactatiformans</name>
    <dbReference type="NCBI Taxonomy" id="1550024"/>
    <lineage>
        <taxon>Bacteria</taxon>
        <taxon>Bacillati</taxon>
        <taxon>Bacillota</taxon>
        <taxon>Clostridia</taxon>
        <taxon>Eubacteriales</taxon>
        <taxon>Oscillospiraceae</taxon>
        <taxon>Ruthenibacterium</taxon>
    </lineage>
</organism>
<proteinExistence type="predicted"/>
<gene>
    <name evidence="1" type="ORF">FYJ76_14650</name>
</gene>
<dbReference type="GO" id="GO:0016787">
    <property type="term" value="F:hydrolase activity"/>
    <property type="evidence" value="ECO:0007669"/>
    <property type="project" value="UniProtKB-KW"/>
</dbReference>
<comment type="caution">
    <text evidence="1">The sequence shown here is derived from an EMBL/GenBank/DDBJ whole genome shotgun (WGS) entry which is preliminary data.</text>
</comment>
<evidence type="ECO:0000313" key="2">
    <source>
        <dbReference type="Proteomes" id="UP000431913"/>
    </source>
</evidence>
<dbReference type="InterPro" id="IPR036412">
    <property type="entry name" value="HAD-like_sf"/>
</dbReference>
<dbReference type="Proteomes" id="UP000431913">
    <property type="component" value="Unassembled WGS sequence"/>
</dbReference>